<organism evidence="1">
    <name type="scientific">marine sediment metagenome</name>
    <dbReference type="NCBI Taxonomy" id="412755"/>
    <lineage>
        <taxon>unclassified sequences</taxon>
        <taxon>metagenomes</taxon>
        <taxon>ecological metagenomes</taxon>
    </lineage>
</organism>
<comment type="caution">
    <text evidence="1">The sequence shown here is derived from an EMBL/GenBank/DDBJ whole genome shotgun (WGS) entry which is preliminary data.</text>
</comment>
<evidence type="ECO:0000313" key="1">
    <source>
        <dbReference type="EMBL" id="GAG39240.1"/>
    </source>
</evidence>
<feature type="non-terminal residue" evidence="1">
    <location>
        <position position="247"/>
    </location>
</feature>
<dbReference type="AlphaFoldDB" id="X0X869"/>
<dbReference type="EMBL" id="BARS01044724">
    <property type="protein sequence ID" value="GAG39240.1"/>
    <property type="molecule type" value="Genomic_DNA"/>
</dbReference>
<accession>X0X869</accession>
<gene>
    <name evidence="1" type="ORF">S01H1_67517</name>
</gene>
<name>X0X869_9ZZZZ</name>
<reference evidence="1" key="1">
    <citation type="journal article" date="2014" name="Front. Microbiol.">
        <title>High frequency of phylogenetically diverse reductive dehalogenase-homologous genes in deep subseafloor sedimentary metagenomes.</title>
        <authorList>
            <person name="Kawai M."/>
            <person name="Futagami T."/>
            <person name="Toyoda A."/>
            <person name="Takaki Y."/>
            <person name="Nishi S."/>
            <person name="Hori S."/>
            <person name="Arai W."/>
            <person name="Tsubouchi T."/>
            <person name="Morono Y."/>
            <person name="Uchiyama I."/>
            <person name="Ito T."/>
            <person name="Fujiyama A."/>
            <person name="Inagaki F."/>
            <person name="Takami H."/>
        </authorList>
    </citation>
    <scope>NUCLEOTIDE SEQUENCE</scope>
    <source>
        <strain evidence="1">Expedition CK06-06</strain>
    </source>
</reference>
<sequence length="247" mass="27043">MQLTHGESGKRTSVSLGRLAAIQVAEPGTQGFHMLSGLVDATKQVLLDPADWALGGIGKAAKLRKMPMAISNMQDANFATKALRQGILGSHRKTFLARSWDQYLDSSTGQDVQKWIQSSKSQRGDAGLREMYEVFGASQKGAIDPTMMRALHDTEDLGLIRDILREGAEGGMIKNTFNDSFNRFKGDQFSFRTKQMIEGTPLGRMAAVTNSKVLNVADPASSVADFDLYTKNLGLSQSKRDELLRKA</sequence>
<protein>
    <submittedName>
        <fullName evidence="1">Uncharacterized protein</fullName>
    </submittedName>
</protein>
<proteinExistence type="predicted"/>